<keyword evidence="1" id="KW-0614">Plasmid</keyword>
<sequence>MSADEPDITNPVDVARLAFSAEDGVIQDNVTWQSYVDTHDDGTITVDVYPDHNPMGDADIGGFRYRVEYVGPAPEGP</sequence>
<dbReference type="OrthoDB" id="3698193at2"/>
<geneLocation type="plasmid" evidence="2">
    <name>ppmurdsm45305</name>
</geneLocation>
<organism evidence="1 2">
    <name type="scientific">Prauserella muralis</name>
    <dbReference type="NCBI Taxonomy" id="588067"/>
    <lineage>
        <taxon>Bacteria</taxon>
        <taxon>Bacillati</taxon>
        <taxon>Actinomycetota</taxon>
        <taxon>Actinomycetes</taxon>
        <taxon>Pseudonocardiales</taxon>
        <taxon>Pseudonocardiaceae</taxon>
        <taxon>Prauserella</taxon>
    </lineage>
</organism>
<dbReference type="Proteomes" id="UP000249915">
    <property type="component" value="Plasmid pPmurDSM45305"/>
</dbReference>
<dbReference type="EMBL" id="MASW01000024">
    <property type="protein sequence ID" value="PXY16613.1"/>
    <property type="molecule type" value="Genomic_DNA"/>
</dbReference>
<proteinExistence type="predicted"/>
<evidence type="ECO:0000313" key="1">
    <source>
        <dbReference type="EMBL" id="PXY16613.1"/>
    </source>
</evidence>
<dbReference type="RefSeq" id="WP_112278859.1">
    <property type="nucleotide sequence ID" value="NZ_CM009984.1"/>
</dbReference>
<dbReference type="AlphaFoldDB" id="A0A2V4AC99"/>
<reference evidence="1 2" key="1">
    <citation type="submission" date="2016-07" db="EMBL/GenBank/DDBJ databases">
        <title>Draft genome sequence of Prauserella muralis DSM 45305, isolated from a mould-covered wall in an indoor environment.</title>
        <authorList>
            <person name="Ruckert C."/>
            <person name="Albersmeier A."/>
            <person name="Jiang C.-L."/>
            <person name="Jiang Y."/>
            <person name="Kalinowski J."/>
            <person name="Schneider O."/>
            <person name="Winkler A."/>
            <person name="Zotchev S.B."/>
        </authorList>
    </citation>
    <scope>NUCLEOTIDE SEQUENCE [LARGE SCALE GENOMIC DNA]</scope>
    <source>
        <strain evidence="1 2">DSM 45305</strain>
        <plasmid evidence="2">ppmurdsm45305</plasmid>
    </source>
</reference>
<name>A0A2V4AC99_9PSEU</name>
<accession>A0A2V4AC99</accession>
<comment type="caution">
    <text evidence="1">The sequence shown here is derived from an EMBL/GenBank/DDBJ whole genome shotgun (WGS) entry which is preliminary data.</text>
</comment>
<gene>
    <name evidence="1" type="ORF">BAY60_36090</name>
</gene>
<protein>
    <submittedName>
        <fullName evidence="1">Uncharacterized protein</fullName>
    </submittedName>
</protein>
<evidence type="ECO:0000313" key="2">
    <source>
        <dbReference type="Proteomes" id="UP000249915"/>
    </source>
</evidence>
<keyword evidence="2" id="KW-1185">Reference proteome</keyword>